<dbReference type="AlphaFoldDB" id="A0A1I6GQB3"/>
<feature type="domain" description="EfeO-type cupredoxin-like" evidence="4">
    <location>
        <begin position="39"/>
        <end position="89"/>
    </location>
</feature>
<dbReference type="InterPro" id="IPR008972">
    <property type="entry name" value="Cupredoxin"/>
</dbReference>
<protein>
    <submittedName>
        <fullName evidence="5">Uncharacterized copper-binding protein, cupredoxin-like subfamily</fullName>
    </submittedName>
</protein>
<dbReference type="GO" id="GO:0046872">
    <property type="term" value="F:metal ion binding"/>
    <property type="evidence" value="ECO:0007669"/>
    <property type="project" value="UniProtKB-KW"/>
</dbReference>
<evidence type="ECO:0000256" key="3">
    <source>
        <dbReference type="SAM" id="SignalP"/>
    </source>
</evidence>
<sequence length="179" mass="19340">MKASHLMVAAAAFSMSAAALGAGAHGQGHGHGGGSAMGEAAKASESARTITVEMHDNYYEPESITVKPGETVRFVIENKGALVHEFNLGTAQMHETHQRSMQMMVDHGVIRGDHIDHRMMEMDMGDGHSMKHDAPNAVLMEPGETKEIVWRFGGATDLEFACNVPGHYQAGMYGDIEFE</sequence>
<feature type="signal peptide" evidence="3">
    <location>
        <begin position="1"/>
        <end position="21"/>
    </location>
</feature>
<dbReference type="Pfam" id="PF13473">
    <property type="entry name" value="Cupredoxin_1"/>
    <property type="match status" value="1"/>
</dbReference>
<accession>A0A1I6GQB3</accession>
<dbReference type="RefSeq" id="WP_092008595.1">
    <property type="nucleotide sequence ID" value="NZ_FOYW01000001.1"/>
</dbReference>
<evidence type="ECO:0000256" key="2">
    <source>
        <dbReference type="ARBA" id="ARBA00023008"/>
    </source>
</evidence>
<dbReference type="InterPro" id="IPR028096">
    <property type="entry name" value="EfeO_Cupredoxin"/>
</dbReference>
<dbReference type="STRING" id="650891.SAMN05216203_0369"/>
<keyword evidence="3" id="KW-0732">Signal</keyword>
<dbReference type="InterPro" id="IPR050845">
    <property type="entry name" value="Cu-binding_ET"/>
</dbReference>
<dbReference type="SUPFAM" id="SSF49503">
    <property type="entry name" value="Cupredoxins"/>
    <property type="match status" value="1"/>
</dbReference>
<name>A0A1I6GQB3_9GAMM</name>
<keyword evidence="6" id="KW-1185">Reference proteome</keyword>
<organism evidence="5 6">
    <name type="scientific">Marinobacter daqiaonensis</name>
    <dbReference type="NCBI Taxonomy" id="650891"/>
    <lineage>
        <taxon>Bacteria</taxon>
        <taxon>Pseudomonadati</taxon>
        <taxon>Pseudomonadota</taxon>
        <taxon>Gammaproteobacteria</taxon>
        <taxon>Pseudomonadales</taxon>
        <taxon>Marinobacteraceae</taxon>
        <taxon>Marinobacter</taxon>
    </lineage>
</organism>
<dbReference type="Proteomes" id="UP000198644">
    <property type="component" value="Unassembled WGS sequence"/>
</dbReference>
<evidence type="ECO:0000256" key="1">
    <source>
        <dbReference type="ARBA" id="ARBA00022723"/>
    </source>
</evidence>
<gene>
    <name evidence="5" type="ORF">SAMN05216203_0369</name>
</gene>
<keyword evidence="2" id="KW-0186">Copper</keyword>
<reference evidence="6" key="1">
    <citation type="submission" date="2016-10" db="EMBL/GenBank/DDBJ databases">
        <authorList>
            <person name="Varghese N."/>
            <person name="Submissions S."/>
        </authorList>
    </citation>
    <scope>NUCLEOTIDE SEQUENCE [LARGE SCALE GENOMIC DNA]</scope>
    <source>
        <strain evidence="6">CGMCC 1.9167</strain>
    </source>
</reference>
<dbReference type="PANTHER" id="PTHR38439">
    <property type="entry name" value="AURACYANIN-B"/>
    <property type="match status" value="1"/>
</dbReference>
<dbReference type="Gene3D" id="2.60.40.420">
    <property type="entry name" value="Cupredoxins - blue copper proteins"/>
    <property type="match status" value="1"/>
</dbReference>
<dbReference type="EMBL" id="FOYW01000001">
    <property type="protein sequence ID" value="SFR44378.1"/>
    <property type="molecule type" value="Genomic_DNA"/>
</dbReference>
<dbReference type="PANTHER" id="PTHR38439:SF3">
    <property type="entry name" value="COPPER-RESISTANT CUPROPROTEIN COPI"/>
    <property type="match status" value="1"/>
</dbReference>
<evidence type="ECO:0000313" key="5">
    <source>
        <dbReference type="EMBL" id="SFR44378.1"/>
    </source>
</evidence>
<evidence type="ECO:0000259" key="4">
    <source>
        <dbReference type="Pfam" id="PF13473"/>
    </source>
</evidence>
<dbReference type="OrthoDB" id="9816061at2"/>
<evidence type="ECO:0000313" key="6">
    <source>
        <dbReference type="Proteomes" id="UP000198644"/>
    </source>
</evidence>
<feature type="chain" id="PRO_5011601745" evidence="3">
    <location>
        <begin position="22"/>
        <end position="179"/>
    </location>
</feature>
<proteinExistence type="predicted"/>
<keyword evidence="1" id="KW-0479">Metal-binding</keyword>